<name>A0AAW7Z163_9ALTE</name>
<dbReference type="RefSeq" id="WP_303538288.1">
    <property type="nucleotide sequence ID" value="NZ_JAUOQI010000004.1"/>
</dbReference>
<dbReference type="Gene3D" id="3.40.50.1580">
    <property type="entry name" value="Nucleoside phosphorylase domain"/>
    <property type="match status" value="1"/>
</dbReference>
<reference evidence="3" key="1">
    <citation type="submission" date="2023-07" db="EMBL/GenBank/DDBJ databases">
        <title>Genome content predicts the carbon catabolic preferences of heterotrophic bacteria.</title>
        <authorList>
            <person name="Gralka M."/>
        </authorList>
    </citation>
    <scope>NUCLEOTIDE SEQUENCE</scope>
    <source>
        <strain evidence="3">F2M12</strain>
    </source>
</reference>
<dbReference type="AlphaFoldDB" id="A0AAW7Z163"/>
<evidence type="ECO:0000259" key="2">
    <source>
        <dbReference type="Pfam" id="PF01048"/>
    </source>
</evidence>
<organism evidence="3 4">
    <name type="scientific">Alteromonas stellipolaris</name>
    <dbReference type="NCBI Taxonomy" id="233316"/>
    <lineage>
        <taxon>Bacteria</taxon>
        <taxon>Pseudomonadati</taxon>
        <taxon>Pseudomonadota</taxon>
        <taxon>Gammaproteobacteria</taxon>
        <taxon>Alteromonadales</taxon>
        <taxon>Alteromonadaceae</taxon>
        <taxon>Alteromonas/Salinimonas group</taxon>
        <taxon>Alteromonas</taxon>
    </lineage>
</organism>
<dbReference type="GO" id="GO:0008782">
    <property type="term" value="F:adenosylhomocysteine nucleosidase activity"/>
    <property type="evidence" value="ECO:0007669"/>
    <property type="project" value="TreeGrafter"/>
</dbReference>
<proteinExistence type="predicted"/>
<evidence type="ECO:0000313" key="4">
    <source>
        <dbReference type="Proteomes" id="UP001170717"/>
    </source>
</evidence>
<sequence length="294" mass="31449">MKIMAPLFSALFALFSVHTMAESSMKSVTVASSKTPLAPIMIQGPMPIEAEYFASLLTDVRVEHSGNATFYLGRLNGHPIVVAKTGKGLENTAAATAIGISRYQPRIIINQGTSGGHDPKLNVGDIVLGEKSVNASNFKTPKLEAGEGSRPLNWIPMDLMASEGSAGEGDSATDAEKIRFYAGDETLLELAMSLSKEHKTGNVVKGTIGSGNFWNNEIDRITWLHKNLGTSVEEMESASAAQIAHAYGVPFLGIRILSNNITNHGEYNPDTAEACQVFVKTVVEAYIASLPKPL</sequence>
<accession>A0AAW7Z163</accession>
<dbReference type="GO" id="GO:0008930">
    <property type="term" value="F:methylthioadenosine nucleosidase activity"/>
    <property type="evidence" value="ECO:0007669"/>
    <property type="project" value="TreeGrafter"/>
</dbReference>
<keyword evidence="1" id="KW-0732">Signal</keyword>
<dbReference type="CDD" id="cd09008">
    <property type="entry name" value="MTAN"/>
    <property type="match status" value="1"/>
</dbReference>
<dbReference type="GO" id="GO:0009116">
    <property type="term" value="P:nucleoside metabolic process"/>
    <property type="evidence" value="ECO:0007669"/>
    <property type="project" value="InterPro"/>
</dbReference>
<dbReference type="InterPro" id="IPR035994">
    <property type="entry name" value="Nucleoside_phosphorylase_sf"/>
</dbReference>
<dbReference type="InterPro" id="IPR000845">
    <property type="entry name" value="Nucleoside_phosphorylase_d"/>
</dbReference>
<dbReference type="GO" id="GO:0019284">
    <property type="term" value="P:L-methionine salvage from S-adenosylmethionine"/>
    <property type="evidence" value="ECO:0007669"/>
    <property type="project" value="TreeGrafter"/>
</dbReference>
<feature type="chain" id="PRO_5043824093" evidence="1">
    <location>
        <begin position="22"/>
        <end position="294"/>
    </location>
</feature>
<gene>
    <name evidence="3" type="ORF">Q4527_07200</name>
</gene>
<feature type="domain" description="Nucleoside phosphorylase" evidence="2">
    <location>
        <begin position="39"/>
        <end position="287"/>
    </location>
</feature>
<evidence type="ECO:0000313" key="3">
    <source>
        <dbReference type="EMBL" id="MDO6577173.1"/>
    </source>
</evidence>
<dbReference type="PANTHER" id="PTHR46832:SF1">
    <property type="entry name" value="5'-METHYLTHIOADENOSINE_S-ADENOSYLHOMOCYSTEINE NUCLEOSIDASE"/>
    <property type="match status" value="1"/>
</dbReference>
<dbReference type="SUPFAM" id="SSF53167">
    <property type="entry name" value="Purine and uridine phosphorylases"/>
    <property type="match status" value="1"/>
</dbReference>
<dbReference type="GO" id="GO:0005829">
    <property type="term" value="C:cytosol"/>
    <property type="evidence" value="ECO:0007669"/>
    <property type="project" value="TreeGrafter"/>
</dbReference>
<feature type="signal peptide" evidence="1">
    <location>
        <begin position="1"/>
        <end position="21"/>
    </location>
</feature>
<dbReference type="Proteomes" id="UP001170717">
    <property type="component" value="Unassembled WGS sequence"/>
</dbReference>
<protein>
    <submittedName>
        <fullName evidence="3">5'-methylthioadenosine/S-adenosylhomocysteine nucleosidase</fullName>
    </submittedName>
</protein>
<dbReference type="Pfam" id="PF01048">
    <property type="entry name" value="PNP_UDP_1"/>
    <property type="match status" value="1"/>
</dbReference>
<dbReference type="EMBL" id="JAUOQI010000004">
    <property type="protein sequence ID" value="MDO6577173.1"/>
    <property type="molecule type" value="Genomic_DNA"/>
</dbReference>
<dbReference type="PANTHER" id="PTHR46832">
    <property type="entry name" value="5'-METHYLTHIOADENOSINE/S-ADENOSYLHOMOCYSTEINE NUCLEOSIDASE"/>
    <property type="match status" value="1"/>
</dbReference>
<comment type="caution">
    <text evidence="3">The sequence shown here is derived from an EMBL/GenBank/DDBJ whole genome shotgun (WGS) entry which is preliminary data.</text>
</comment>
<evidence type="ECO:0000256" key="1">
    <source>
        <dbReference type="SAM" id="SignalP"/>
    </source>
</evidence>